<dbReference type="AlphaFoldDB" id="A0A9D1HQ85"/>
<dbReference type="GO" id="GO:0008781">
    <property type="term" value="F:N-acylneuraminate cytidylyltransferase activity"/>
    <property type="evidence" value="ECO:0007669"/>
    <property type="project" value="TreeGrafter"/>
</dbReference>
<evidence type="ECO:0000313" key="2">
    <source>
        <dbReference type="Proteomes" id="UP000824175"/>
    </source>
</evidence>
<dbReference type="Pfam" id="PF02348">
    <property type="entry name" value="CTP_transf_3"/>
    <property type="match status" value="1"/>
</dbReference>
<evidence type="ECO:0000313" key="1">
    <source>
        <dbReference type="EMBL" id="HIU14206.1"/>
    </source>
</evidence>
<dbReference type="EMBL" id="DVMJ01000077">
    <property type="protein sequence ID" value="HIU14206.1"/>
    <property type="molecule type" value="Genomic_DNA"/>
</dbReference>
<accession>A0A9D1HQ85</accession>
<reference evidence="1" key="2">
    <citation type="journal article" date="2021" name="PeerJ">
        <title>Extensive microbial diversity within the chicken gut microbiome revealed by metagenomics and culture.</title>
        <authorList>
            <person name="Gilroy R."/>
            <person name="Ravi A."/>
            <person name="Getino M."/>
            <person name="Pursley I."/>
            <person name="Horton D.L."/>
            <person name="Alikhan N.F."/>
            <person name="Baker D."/>
            <person name="Gharbi K."/>
            <person name="Hall N."/>
            <person name="Watson M."/>
            <person name="Adriaenssens E.M."/>
            <person name="Foster-Nyarko E."/>
            <person name="Jarju S."/>
            <person name="Secka A."/>
            <person name="Antonio M."/>
            <person name="Oren A."/>
            <person name="Chaudhuri R.R."/>
            <person name="La Ragione R."/>
            <person name="Hildebrand F."/>
            <person name="Pallen M.J."/>
        </authorList>
    </citation>
    <scope>NUCLEOTIDE SEQUENCE</scope>
    <source>
        <strain evidence="1">CHK195-11698</strain>
    </source>
</reference>
<dbReference type="InterPro" id="IPR003329">
    <property type="entry name" value="Cytidylyl_trans"/>
</dbReference>
<name>A0A9D1HQ85_9FIRM</name>
<protein>
    <submittedName>
        <fullName evidence="1">Cytidyltransferase</fullName>
    </submittedName>
</protein>
<proteinExistence type="predicted"/>
<dbReference type="SUPFAM" id="SSF53448">
    <property type="entry name" value="Nucleotide-diphospho-sugar transferases"/>
    <property type="match status" value="1"/>
</dbReference>
<sequence>MKIAAIIPARAGSVGIPNKNLRLIQGRPMIDYAIDHALNSHYIQEVYLSSDSAAMNIIAKQRQIHFIERPKSLCQNDTTLDAVIAHALAYTQAEIIVTMQPTSPTLTVQSLDGAIEKMLNEDWDTMISVVNDPHLAWQKTDVGKLVPAYEKRLNRQYLPAWYKETGAFLITKRKYITQDSRLGPKVGVYALSSQEALDIDTFADLQLARLMMHDPKVAFYVNGNHQRGLGHIYRALELADEMNSKPDIYYDTLQTSPDIFGSTTHHLIGVHGLSDLYEHIQKTHYDLWINDILDTSIDYMLGLRALMPQTKIINFEDDGEGILAADLVINALYENSRLAHVRTGPAYYLAPKLFLLYQPITIAPEVKSILIAFGGADPQNYTDQLLELIQDPTYQKYQFTVVLGRAKQHVKQLLTKQSDHLRIVYDVENMPELMSQADLAFTSRGRTAYELAMLGVPTVSIAQNAREEAHRFISNENGFYYLGFQPSQHLLKNTLDFMLASTPEERQAWHSKLIQHPLRQGRQHLMHLINELTMEESYANTLSHR</sequence>
<dbReference type="SUPFAM" id="SSF53756">
    <property type="entry name" value="UDP-Glycosyltransferase/glycogen phosphorylase"/>
    <property type="match status" value="1"/>
</dbReference>
<dbReference type="InterPro" id="IPR029044">
    <property type="entry name" value="Nucleotide-diphossugar_trans"/>
</dbReference>
<dbReference type="Proteomes" id="UP000824175">
    <property type="component" value="Unassembled WGS sequence"/>
</dbReference>
<dbReference type="Gene3D" id="3.40.50.11190">
    <property type="match status" value="1"/>
</dbReference>
<organism evidence="1 2">
    <name type="scientific">Candidatus Fimiplasma intestinipullorum</name>
    <dbReference type="NCBI Taxonomy" id="2840825"/>
    <lineage>
        <taxon>Bacteria</taxon>
        <taxon>Bacillati</taxon>
        <taxon>Bacillota</taxon>
        <taxon>Clostridia</taxon>
        <taxon>Eubacteriales</taxon>
        <taxon>Candidatus Fimiplasma</taxon>
    </lineage>
</organism>
<reference evidence="1" key="1">
    <citation type="submission" date="2020-10" db="EMBL/GenBank/DDBJ databases">
        <authorList>
            <person name="Gilroy R."/>
        </authorList>
    </citation>
    <scope>NUCLEOTIDE SEQUENCE</scope>
    <source>
        <strain evidence="1">CHK195-11698</strain>
    </source>
</reference>
<dbReference type="Gene3D" id="3.90.550.10">
    <property type="entry name" value="Spore Coat Polysaccharide Biosynthesis Protein SpsA, Chain A"/>
    <property type="match status" value="1"/>
</dbReference>
<dbReference type="Gene3D" id="3.40.50.2000">
    <property type="entry name" value="Glycogen Phosphorylase B"/>
    <property type="match status" value="1"/>
</dbReference>
<dbReference type="PANTHER" id="PTHR21485">
    <property type="entry name" value="HAD SUPERFAMILY MEMBERS CMAS AND KDSC"/>
    <property type="match status" value="1"/>
</dbReference>
<dbReference type="CDD" id="cd02513">
    <property type="entry name" value="CMP-NeuAc_Synthase"/>
    <property type="match status" value="1"/>
</dbReference>
<dbReference type="InterPro" id="IPR050793">
    <property type="entry name" value="CMP-NeuNAc_synthase"/>
</dbReference>
<gene>
    <name evidence="1" type="ORF">IAD15_09080</name>
</gene>
<dbReference type="PANTHER" id="PTHR21485:SF3">
    <property type="entry name" value="N-ACYLNEURAMINATE CYTIDYLYLTRANSFERASE"/>
    <property type="match status" value="1"/>
</dbReference>
<comment type="caution">
    <text evidence="1">The sequence shown here is derived from an EMBL/GenBank/DDBJ whole genome shotgun (WGS) entry which is preliminary data.</text>
</comment>